<reference evidence="1 2" key="1">
    <citation type="journal article" date="2014" name="PLoS Genet.">
        <title>Analysis of the Phlebiopsis gigantea genome, transcriptome and secretome provides insight into its pioneer colonization strategies of wood.</title>
        <authorList>
            <person name="Hori C."/>
            <person name="Ishida T."/>
            <person name="Igarashi K."/>
            <person name="Samejima M."/>
            <person name="Suzuki H."/>
            <person name="Master E."/>
            <person name="Ferreira P."/>
            <person name="Ruiz-Duenas F.J."/>
            <person name="Held B."/>
            <person name="Canessa P."/>
            <person name="Larrondo L.F."/>
            <person name="Schmoll M."/>
            <person name="Druzhinina I.S."/>
            <person name="Kubicek C.P."/>
            <person name="Gaskell J.A."/>
            <person name="Kersten P."/>
            <person name="St John F."/>
            <person name="Glasner J."/>
            <person name="Sabat G."/>
            <person name="Splinter BonDurant S."/>
            <person name="Syed K."/>
            <person name="Yadav J."/>
            <person name="Mgbeahuruike A.C."/>
            <person name="Kovalchuk A."/>
            <person name="Asiegbu F.O."/>
            <person name="Lackner G."/>
            <person name="Hoffmeister D."/>
            <person name="Rencoret J."/>
            <person name="Gutierrez A."/>
            <person name="Sun H."/>
            <person name="Lindquist E."/>
            <person name="Barry K."/>
            <person name="Riley R."/>
            <person name="Grigoriev I.V."/>
            <person name="Henrissat B."/>
            <person name="Kues U."/>
            <person name="Berka R.M."/>
            <person name="Martinez A.T."/>
            <person name="Covert S.F."/>
            <person name="Blanchette R.A."/>
            <person name="Cullen D."/>
        </authorList>
    </citation>
    <scope>NUCLEOTIDE SEQUENCE [LARGE SCALE GENOMIC DNA]</scope>
    <source>
        <strain evidence="1 2">11061_1 CR5-6</strain>
    </source>
</reference>
<evidence type="ECO:0000313" key="1">
    <source>
        <dbReference type="EMBL" id="KIP10504.1"/>
    </source>
</evidence>
<dbReference type="AlphaFoldDB" id="A0A0C3NYG7"/>
<dbReference type="Gene3D" id="3.80.10.10">
    <property type="entry name" value="Ribonuclease Inhibitor"/>
    <property type="match status" value="1"/>
</dbReference>
<protein>
    <recommendedName>
        <fullName evidence="3">F-box domain-containing protein</fullName>
    </recommendedName>
</protein>
<dbReference type="OrthoDB" id="2801112at2759"/>
<accession>A0A0C3NYG7</accession>
<keyword evidence="2" id="KW-1185">Reference proteome</keyword>
<organism evidence="1 2">
    <name type="scientific">Phlebiopsis gigantea (strain 11061_1 CR5-6)</name>
    <name type="common">White-rot fungus</name>
    <name type="synonym">Peniophora gigantea</name>
    <dbReference type="NCBI Taxonomy" id="745531"/>
    <lineage>
        <taxon>Eukaryota</taxon>
        <taxon>Fungi</taxon>
        <taxon>Dikarya</taxon>
        <taxon>Basidiomycota</taxon>
        <taxon>Agaricomycotina</taxon>
        <taxon>Agaricomycetes</taxon>
        <taxon>Polyporales</taxon>
        <taxon>Phanerochaetaceae</taxon>
        <taxon>Phlebiopsis</taxon>
    </lineage>
</organism>
<dbReference type="HOGENOM" id="CLU_024464_0_0_1"/>
<name>A0A0C3NYG7_PHLG1</name>
<proteinExistence type="predicted"/>
<dbReference type="EMBL" id="KN840454">
    <property type="protein sequence ID" value="KIP10504.1"/>
    <property type="molecule type" value="Genomic_DNA"/>
</dbReference>
<evidence type="ECO:0000313" key="2">
    <source>
        <dbReference type="Proteomes" id="UP000053257"/>
    </source>
</evidence>
<dbReference type="Proteomes" id="UP000053257">
    <property type="component" value="Unassembled WGS sequence"/>
</dbReference>
<sequence>MELRLYETEEYLMTMHEKRYICRSTSVDNESPEVEQRRQYVKCGVPYSFLRFCDSIKGFHKGSLDLSGRHPERYRSLLQRWSEFSIQLGGYLSDAAHTGRIPVVAFAGRTDSDPSPSEVQCPEANVLKRVKVRWNIDLCETTLQHLFPLSSDVSSYIASGKGPVFQRLSLVQLPPELLHYVAQFSSGARARALGATCKLFRQIVLPYISKRHYIGLNTPFSCFKHIKSGASREEITKQARQVGQNAQTKLNENAKSLRTGLYPATRIQDVYSRGWPIEFIYLADWNHEEFVEFNTTICRGLQSAFEATLNVRRLRLSMLAIDAGLAKAILSMPKLSHLMLEACRSTFDALTLANCPPSNLEHLTIIPVAPTLEIYDQWAPWALLPFLRHARWLNIKHGDLDRPSMLPRVFDMVHFKPFTVLERVSMSGLALSQCEQLIRMLQDAAGLAQKPLTHLRISFDVAMPMDILSAISGALSGFPLQSLVLERTKCVTPAIIERIAMMLPNLRALTFIRMKKKRRYDSDIHRAWPRPSWEYARALRHFHHLEYFSWNVDRVEGVVWSSRCMLYFEEGFGEESMDDDGVDEYEEETVLMGKLFAAYCPTLKRLVFLWCNGMRRTYCDISRPLSGREAVVLLESESDAAEWPWSMCDPGEMPSWPYFDKSLSRLEGYWEL</sequence>
<dbReference type="InterPro" id="IPR032675">
    <property type="entry name" value="LRR_dom_sf"/>
</dbReference>
<dbReference type="SUPFAM" id="SSF52047">
    <property type="entry name" value="RNI-like"/>
    <property type="match status" value="1"/>
</dbReference>
<gene>
    <name evidence="1" type="ORF">PHLGIDRAFT_232069</name>
</gene>
<evidence type="ECO:0008006" key="3">
    <source>
        <dbReference type="Google" id="ProtNLM"/>
    </source>
</evidence>
<dbReference type="STRING" id="745531.A0A0C3NYG7"/>